<evidence type="ECO:0000256" key="1">
    <source>
        <dbReference type="SAM" id="MobiDB-lite"/>
    </source>
</evidence>
<protein>
    <recommendedName>
        <fullName evidence="4">PRC-barrel domain containing protein</fullName>
    </recommendedName>
</protein>
<accession>A0ABU0X358</accession>
<reference evidence="2 3" key="1">
    <citation type="submission" date="2017-06" db="EMBL/GenBank/DDBJ databases">
        <title>Cultured bacterium strain Saccharothrix yanglingensis Hhs.015.</title>
        <authorList>
            <person name="Xia Y."/>
        </authorList>
    </citation>
    <scope>NUCLEOTIDE SEQUENCE [LARGE SCALE GENOMIC DNA]</scope>
    <source>
        <strain evidence="2 3">Hhs.015</strain>
    </source>
</reference>
<dbReference type="InterPro" id="IPR011033">
    <property type="entry name" value="PRC_barrel-like_sf"/>
</dbReference>
<dbReference type="Gene3D" id="3.90.50.10">
    <property type="entry name" value="Photosynthetic Reaction Center, subunit H, domain 2"/>
    <property type="match status" value="1"/>
</dbReference>
<dbReference type="SUPFAM" id="SSF50346">
    <property type="entry name" value="PRC-barrel domain"/>
    <property type="match status" value="1"/>
</dbReference>
<comment type="caution">
    <text evidence="2">The sequence shown here is derived from an EMBL/GenBank/DDBJ whole genome shotgun (WGS) entry which is preliminary data.</text>
</comment>
<dbReference type="Proteomes" id="UP001225605">
    <property type="component" value="Unassembled WGS sequence"/>
</dbReference>
<proteinExistence type="predicted"/>
<evidence type="ECO:0008006" key="4">
    <source>
        <dbReference type="Google" id="ProtNLM"/>
    </source>
</evidence>
<feature type="region of interest" description="Disordered" evidence="1">
    <location>
        <begin position="104"/>
        <end position="139"/>
    </location>
</feature>
<sequence length="139" mass="15680">MQPHPFPFAPWVWRDAVTVLDSPTRTIAQDRGRPDVGLLGYEVDAVDGRIGKVDEHNAELPADCLLVDTGTWLTSHRVVLPVGAICEVDHDAKLVRVDRTKKHVTDAPAYDPEHPDADDYRRRLGEYYTDSYRTSPTDE</sequence>
<dbReference type="RefSeq" id="WP_306747836.1">
    <property type="nucleotide sequence ID" value="NZ_NSDM01000009.1"/>
</dbReference>
<evidence type="ECO:0000313" key="3">
    <source>
        <dbReference type="Proteomes" id="UP001225605"/>
    </source>
</evidence>
<organism evidence="2 3">
    <name type="scientific">Saccharothrix yanglingensis</name>
    <dbReference type="NCBI Taxonomy" id="659496"/>
    <lineage>
        <taxon>Bacteria</taxon>
        <taxon>Bacillati</taxon>
        <taxon>Actinomycetota</taxon>
        <taxon>Actinomycetes</taxon>
        <taxon>Pseudonocardiales</taxon>
        <taxon>Pseudonocardiaceae</taxon>
        <taxon>Saccharothrix</taxon>
    </lineage>
</organism>
<keyword evidence="3" id="KW-1185">Reference proteome</keyword>
<gene>
    <name evidence="2" type="ORF">CKY47_21760</name>
</gene>
<name>A0ABU0X358_9PSEU</name>
<dbReference type="InterPro" id="IPR014747">
    <property type="entry name" value="Bac_photo_RC_H_C"/>
</dbReference>
<evidence type="ECO:0000313" key="2">
    <source>
        <dbReference type="EMBL" id="MDQ2586573.1"/>
    </source>
</evidence>
<dbReference type="EMBL" id="NSDM01000009">
    <property type="protein sequence ID" value="MDQ2586573.1"/>
    <property type="molecule type" value="Genomic_DNA"/>
</dbReference>
<feature type="compositionally biased region" description="Basic and acidic residues" evidence="1">
    <location>
        <begin position="111"/>
        <end position="125"/>
    </location>
</feature>